<keyword evidence="8" id="KW-0677">Repeat</keyword>
<evidence type="ECO:0000256" key="10">
    <source>
        <dbReference type="ARBA" id="ARBA00022843"/>
    </source>
</evidence>
<dbReference type="GO" id="GO:0016560">
    <property type="term" value="P:protein import into peroxisome matrix, docking"/>
    <property type="evidence" value="ECO:0007669"/>
    <property type="project" value="TreeGrafter"/>
</dbReference>
<feature type="repeat" description="TPR" evidence="17">
    <location>
        <begin position="474"/>
        <end position="507"/>
    </location>
</feature>
<dbReference type="PANTHER" id="PTHR10130">
    <property type="entry name" value="PEROXISOMAL TARGETING SIGNAL 1 RECEPTOR PEX5"/>
    <property type="match status" value="1"/>
</dbReference>
<feature type="repeat" description="TPR" evidence="17">
    <location>
        <begin position="508"/>
        <end position="541"/>
    </location>
</feature>
<comment type="subcellular location">
    <subcellularLocation>
        <location evidence="2">Cytoplasm</location>
        <location evidence="2">Cytosol</location>
    </subcellularLocation>
    <subcellularLocation>
        <location evidence="1">Peroxisome matrix</location>
    </subcellularLocation>
</comment>
<accession>A0A9Q1BB95</accession>
<evidence type="ECO:0000256" key="8">
    <source>
        <dbReference type="ARBA" id="ARBA00022737"/>
    </source>
</evidence>
<proteinExistence type="inferred from homology"/>
<name>A0A9Q1BB95_HOLLE</name>
<dbReference type="OrthoDB" id="10006023at2759"/>
<feature type="region of interest" description="Disordered" evidence="18">
    <location>
        <begin position="28"/>
        <end position="48"/>
    </location>
</feature>
<evidence type="ECO:0000256" key="1">
    <source>
        <dbReference type="ARBA" id="ARBA00004253"/>
    </source>
</evidence>
<dbReference type="PROSITE" id="PS50005">
    <property type="entry name" value="TPR"/>
    <property type="match status" value="2"/>
</dbReference>
<dbReference type="GO" id="GO:0005782">
    <property type="term" value="C:peroxisomal matrix"/>
    <property type="evidence" value="ECO:0007669"/>
    <property type="project" value="UniProtKB-SubCell"/>
</dbReference>
<keyword evidence="12" id="KW-0576">Peroxisome</keyword>
<dbReference type="SMART" id="SM00028">
    <property type="entry name" value="TPR"/>
    <property type="match status" value="5"/>
</dbReference>
<evidence type="ECO:0000256" key="4">
    <source>
        <dbReference type="ARBA" id="ARBA00018416"/>
    </source>
</evidence>
<comment type="similarity">
    <text evidence="3">Belongs to the peroxisomal targeting signal receptor family.</text>
</comment>
<dbReference type="Proteomes" id="UP001152320">
    <property type="component" value="Chromosome 21"/>
</dbReference>
<evidence type="ECO:0000256" key="14">
    <source>
        <dbReference type="ARBA" id="ARBA00032505"/>
    </source>
</evidence>
<evidence type="ECO:0000256" key="9">
    <source>
        <dbReference type="ARBA" id="ARBA00022803"/>
    </source>
</evidence>
<keyword evidence="5" id="KW-0813">Transport</keyword>
<evidence type="ECO:0000256" key="18">
    <source>
        <dbReference type="SAM" id="MobiDB-lite"/>
    </source>
</evidence>
<dbReference type="SUPFAM" id="SSF48452">
    <property type="entry name" value="TPR-like"/>
    <property type="match status" value="1"/>
</dbReference>
<dbReference type="Pfam" id="PF13432">
    <property type="entry name" value="TPR_16"/>
    <property type="match status" value="2"/>
</dbReference>
<keyword evidence="11" id="KW-0653">Protein transport</keyword>
<organism evidence="19 20">
    <name type="scientific">Holothuria leucospilota</name>
    <name type="common">Black long sea cucumber</name>
    <name type="synonym">Mertensiothuria leucospilota</name>
    <dbReference type="NCBI Taxonomy" id="206669"/>
    <lineage>
        <taxon>Eukaryota</taxon>
        <taxon>Metazoa</taxon>
        <taxon>Echinodermata</taxon>
        <taxon>Eleutherozoa</taxon>
        <taxon>Echinozoa</taxon>
        <taxon>Holothuroidea</taxon>
        <taxon>Aspidochirotacea</taxon>
        <taxon>Aspidochirotida</taxon>
        <taxon>Holothuriidae</taxon>
        <taxon>Holothuria</taxon>
    </lineage>
</organism>
<evidence type="ECO:0000256" key="2">
    <source>
        <dbReference type="ARBA" id="ARBA00004514"/>
    </source>
</evidence>
<sequence length="625" mass="70552">MASGMRDLVDPECGTSNPLMKLTSHYTKDRSMRQEGIRPPGTFASQSRDFTSVPEHELVNEFLADQQRHVPAPQTFHMEALLREMNDIERAHALQAPVQAPGVADLATHPDWAADFLEGEQKRGQEVIDDTGQDWTQQFLDSQSESVGPDILPGTDEQWAQEYLGQTDQQWANEFAAQSEDAKWVEEFQESQESADVAKTANHLLGSLDDPKFSNSEFVKFVKQVGSGDIIIEDNQVKDKDGIPIEEVAESWSSEFIQSEKPLAEQWTEEFLDPNTIHEEDFWQKLQEQWEKMAEKNPDSHPWVSEFNQASTEPEDYAFEEDNPLIEHSNPFEEGRNRLKDGDLANAVLLFEAAVQKDPKHVEAWQYLGTTQAENEQEIAAIVACKKCLELVPDNLPALMTLAVSYTNESMQNQALEALHRWLRANPKYSSVAKELQTKMPDFRIQSIMSVPLHKEVQDMYIEAARMSPDSVDADVQQGLGVLFNLSHEYTKAEDCFRAALGVRPQDSLVWNRLGATLANGGRSEEAIDAYRHALELSPGFIRSRYNLGISCVNLGAYKEAAEHFITALSLQRRGFGPKGEMSQMSDNIWGTLRMAVSLMGRGDLYEIADNKDLDRLSRELDIKI</sequence>
<evidence type="ECO:0000313" key="20">
    <source>
        <dbReference type="Proteomes" id="UP001152320"/>
    </source>
</evidence>
<evidence type="ECO:0000256" key="5">
    <source>
        <dbReference type="ARBA" id="ARBA00022448"/>
    </source>
</evidence>
<evidence type="ECO:0000256" key="15">
    <source>
        <dbReference type="ARBA" id="ARBA00046072"/>
    </source>
</evidence>
<gene>
    <name evidence="19" type="ORF">HOLleu_38806</name>
</gene>
<dbReference type="FunFam" id="1.25.40.10:FF:000034">
    <property type="entry name" value="Peroxisomal biogenesis factor 5 isoform 1"/>
    <property type="match status" value="1"/>
</dbReference>
<comment type="function">
    <text evidence="16">Receptor that mediates peroxisomal import of proteins containing a C-terminal PTS1-type tripeptide peroxisomal targeting signal (SKL-type). Binds to cargo proteins containing a PTS1 peroxisomal targeting signal in the cytosol, and translocates them into the peroxisome matrix by passing through the PEX13-PEX14 docking complex along with cargo proteins. PEX5 receptor is then retrotranslocated into the cytosol, leading to release of bound cargo in the peroxisome matrix, and reset for a subsequent peroxisome import cycle.</text>
</comment>
<evidence type="ECO:0000256" key="7">
    <source>
        <dbReference type="ARBA" id="ARBA00022499"/>
    </source>
</evidence>
<comment type="caution">
    <text evidence="19">The sequence shown here is derived from an EMBL/GenBank/DDBJ whole genome shotgun (WGS) entry which is preliminary data.</text>
</comment>
<comment type="function">
    <text evidence="15">In addition to promoting peroxisomal translocation of proteins containing a PTS1 peroxisomal targeting signal, mediates peroxisomal import of proteins containing a C-terminal PTS2-type peroxisomal targeting signal via its interaction with PEX7. Interaction with PEX7 only takes place when PEX7 is associated with cargo proteins containing a PTS2 peroxisomal targeting signal. PEX7 along with PTS2-containing cargo proteins are then translocated through the PEX13-PEX14 docking complex together with PEX5.</text>
</comment>
<reference evidence="19" key="1">
    <citation type="submission" date="2021-10" db="EMBL/GenBank/DDBJ databases">
        <title>Tropical sea cucumber genome reveals ecological adaptation and Cuvierian tubules defense mechanism.</title>
        <authorList>
            <person name="Chen T."/>
        </authorList>
    </citation>
    <scope>NUCLEOTIDE SEQUENCE</scope>
    <source>
        <strain evidence="19">Nanhai2018</strain>
        <tissue evidence="19">Muscle</tissue>
    </source>
</reference>
<protein>
    <recommendedName>
        <fullName evidence="4">Peroxisomal targeting signal 1 receptor</fullName>
    </recommendedName>
    <alternativeName>
        <fullName evidence="13">PTS1-BP</fullName>
    </alternativeName>
    <alternativeName>
        <fullName evidence="14">Peroxin-5</fullName>
    </alternativeName>
</protein>
<keyword evidence="7" id="KW-1017">Isopeptide bond</keyword>
<dbReference type="GO" id="GO:0005052">
    <property type="term" value="F:peroxisome matrix targeting signal-1 binding"/>
    <property type="evidence" value="ECO:0007669"/>
    <property type="project" value="TreeGrafter"/>
</dbReference>
<dbReference type="GO" id="GO:0005778">
    <property type="term" value="C:peroxisomal membrane"/>
    <property type="evidence" value="ECO:0007669"/>
    <property type="project" value="TreeGrafter"/>
</dbReference>
<dbReference type="GO" id="GO:0005829">
    <property type="term" value="C:cytosol"/>
    <property type="evidence" value="ECO:0007669"/>
    <property type="project" value="UniProtKB-SubCell"/>
</dbReference>
<keyword evidence="19" id="KW-0675">Receptor</keyword>
<evidence type="ECO:0000256" key="17">
    <source>
        <dbReference type="PROSITE-ProRule" id="PRU00339"/>
    </source>
</evidence>
<keyword evidence="20" id="KW-1185">Reference proteome</keyword>
<dbReference type="Gene3D" id="1.25.40.10">
    <property type="entry name" value="Tetratricopeptide repeat domain"/>
    <property type="match status" value="1"/>
</dbReference>
<dbReference type="InterPro" id="IPR011990">
    <property type="entry name" value="TPR-like_helical_dom_sf"/>
</dbReference>
<keyword evidence="10" id="KW-0832">Ubl conjugation</keyword>
<dbReference type="Pfam" id="PF13181">
    <property type="entry name" value="TPR_8"/>
    <property type="match status" value="1"/>
</dbReference>
<dbReference type="AlphaFoldDB" id="A0A9Q1BB95"/>
<evidence type="ECO:0000256" key="16">
    <source>
        <dbReference type="ARBA" id="ARBA00046106"/>
    </source>
</evidence>
<keyword evidence="9 17" id="KW-0802">TPR repeat</keyword>
<dbReference type="InterPro" id="IPR019734">
    <property type="entry name" value="TPR_rpt"/>
</dbReference>
<evidence type="ECO:0000256" key="3">
    <source>
        <dbReference type="ARBA" id="ARBA00005348"/>
    </source>
</evidence>
<dbReference type="EMBL" id="JAIZAY010000021">
    <property type="protein sequence ID" value="KAJ8021561.1"/>
    <property type="molecule type" value="Genomic_DNA"/>
</dbReference>
<dbReference type="PROSITE" id="PS50293">
    <property type="entry name" value="TPR_REGION"/>
    <property type="match status" value="1"/>
</dbReference>
<evidence type="ECO:0000256" key="6">
    <source>
        <dbReference type="ARBA" id="ARBA00022490"/>
    </source>
</evidence>
<evidence type="ECO:0000256" key="12">
    <source>
        <dbReference type="ARBA" id="ARBA00023140"/>
    </source>
</evidence>
<dbReference type="PANTHER" id="PTHR10130:SF0">
    <property type="entry name" value="GH08708P"/>
    <property type="match status" value="1"/>
</dbReference>
<evidence type="ECO:0000313" key="19">
    <source>
        <dbReference type="EMBL" id="KAJ8021561.1"/>
    </source>
</evidence>
<evidence type="ECO:0000256" key="13">
    <source>
        <dbReference type="ARBA" id="ARBA00030232"/>
    </source>
</evidence>
<evidence type="ECO:0000256" key="11">
    <source>
        <dbReference type="ARBA" id="ARBA00022927"/>
    </source>
</evidence>
<keyword evidence="6" id="KW-0963">Cytoplasm</keyword>
<dbReference type="InterPro" id="IPR024111">
    <property type="entry name" value="PEX5/PEX5L"/>
</dbReference>